<gene>
    <name evidence="8" type="ORF">CSOL1703_00015040</name>
</gene>
<evidence type="ECO:0000256" key="6">
    <source>
        <dbReference type="SAM" id="Phobius"/>
    </source>
</evidence>
<dbReference type="AlphaFoldDB" id="A0A9P0EKR7"/>
<dbReference type="EMBL" id="CABFOC020000043">
    <property type="protein sequence ID" value="CAH0052164.1"/>
    <property type="molecule type" value="Genomic_DNA"/>
</dbReference>
<evidence type="ECO:0000256" key="5">
    <source>
        <dbReference type="ARBA" id="ARBA00038359"/>
    </source>
</evidence>
<keyword evidence="9" id="KW-1185">Reference proteome</keyword>
<keyword evidence="4 6" id="KW-0472">Membrane</keyword>
<evidence type="ECO:0000313" key="9">
    <source>
        <dbReference type="Proteomes" id="UP000775872"/>
    </source>
</evidence>
<evidence type="ECO:0000256" key="4">
    <source>
        <dbReference type="ARBA" id="ARBA00023136"/>
    </source>
</evidence>
<feature type="transmembrane region" description="Helical" evidence="6">
    <location>
        <begin position="204"/>
        <end position="224"/>
    </location>
</feature>
<evidence type="ECO:0000259" key="7">
    <source>
        <dbReference type="Pfam" id="PF20684"/>
    </source>
</evidence>
<dbReference type="PANTHER" id="PTHR33048">
    <property type="entry name" value="PTH11-LIKE INTEGRAL MEMBRANE PROTEIN (AFU_ORTHOLOGUE AFUA_5G11245)"/>
    <property type="match status" value="1"/>
</dbReference>
<reference evidence="8" key="1">
    <citation type="submission" date="2021-10" db="EMBL/GenBank/DDBJ databases">
        <authorList>
            <person name="Piombo E."/>
        </authorList>
    </citation>
    <scope>NUCLEOTIDE SEQUENCE</scope>
</reference>
<dbReference type="InterPro" id="IPR049326">
    <property type="entry name" value="Rhodopsin_dom_fungi"/>
</dbReference>
<feature type="transmembrane region" description="Helical" evidence="6">
    <location>
        <begin position="89"/>
        <end position="112"/>
    </location>
</feature>
<feature type="transmembrane region" description="Helical" evidence="6">
    <location>
        <begin position="12"/>
        <end position="33"/>
    </location>
</feature>
<organism evidence="8 9">
    <name type="scientific">Clonostachys solani</name>
    <dbReference type="NCBI Taxonomy" id="160281"/>
    <lineage>
        <taxon>Eukaryota</taxon>
        <taxon>Fungi</taxon>
        <taxon>Dikarya</taxon>
        <taxon>Ascomycota</taxon>
        <taxon>Pezizomycotina</taxon>
        <taxon>Sordariomycetes</taxon>
        <taxon>Hypocreomycetidae</taxon>
        <taxon>Hypocreales</taxon>
        <taxon>Bionectriaceae</taxon>
        <taxon>Clonostachys</taxon>
    </lineage>
</organism>
<dbReference type="GO" id="GO:0016020">
    <property type="term" value="C:membrane"/>
    <property type="evidence" value="ECO:0007669"/>
    <property type="project" value="UniProtKB-SubCell"/>
</dbReference>
<evidence type="ECO:0000256" key="1">
    <source>
        <dbReference type="ARBA" id="ARBA00004141"/>
    </source>
</evidence>
<evidence type="ECO:0000313" key="8">
    <source>
        <dbReference type="EMBL" id="CAH0052164.1"/>
    </source>
</evidence>
<feature type="domain" description="Rhodopsin" evidence="7">
    <location>
        <begin position="29"/>
        <end position="268"/>
    </location>
</feature>
<dbReference type="InterPro" id="IPR052337">
    <property type="entry name" value="SAT4-like"/>
</dbReference>
<feature type="transmembrane region" description="Helical" evidence="6">
    <location>
        <begin position="124"/>
        <end position="144"/>
    </location>
</feature>
<keyword evidence="2 6" id="KW-0812">Transmembrane</keyword>
<evidence type="ECO:0000256" key="3">
    <source>
        <dbReference type="ARBA" id="ARBA00022989"/>
    </source>
</evidence>
<dbReference type="PANTHER" id="PTHR33048:SF96">
    <property type="entry name" value="INTEGRAL MEMBRANE PROTEIN"/>
    <property type="match status" value="1"/>
</dbReference>
<name>A0A9P0EKR7_9HYPO</name>
<evidence type="ECO:0000256" key="2">
    <source>
        <dbReference type="ARBA" id="ARBA00022692"/>
    </source>
</evidence>
<proteinExistence type="inferred from homology"/>
<comment type="similarity">
    <text evidence="5">Belongs to the SAT4 family.</text>
</comment>
<feature type="transmembrane region" description="Helical" evidence="6">
    <location>
        <begin position="45"/>
        <end position="69"/>
    </location>
</feature>
<sequence length="323" mass="35502">MVLVPQGPGLTLLSVSITFLVLAWVFVAMRFAVRYRKRCIGADDWLMAGGLVLFTIQCVTTIEGAYNGVGARDYRLTPELNQKGRMKQWFLLFQLFYVTSTVPIKASICVMLIRITPFTIYQRILYGIIAFSTLSALIVDIAFLTRCRPISATWDPMAGRCANQSVVTSISYFISASTIVTDWLCSILPIFILRHARMPRRMKASIGIILALGAVASTANIVRLKYVLAYEDTVDYLYGIANIATWSMVESGTGIVAGSLPAMAPLIKYIPIIGVGFVSVGRGQDTINFGTTNLRQLGLDTTMHTIENTSASPGNVICNERTQ</sequence>
<dbReference type="Proteomes" id="UP000775872">
    <property type="component" value="Unassembled WGS sequence"/>
</dbReference>
<protein>
    <recommendedName>
        <fullName evidence="7">Rhodopsin domain-containing protein</fullName>
    </recommendedName>
</protein>
<comment type="caution">
    <text evidence="8">The sequence shown here is derived from an EMBL/GenBank/DDBJ whole genome shotgun (WGS) entry which is preliminary data.</text>
</comment>
<dbReference type="OrthoDB" id="9976870at2759"/>
<accession>A0A9P0EKR7</accession>
<keyword evidence="3 6" id="KW-1133">Transmembrane helix</keyword>
<comment type="subcellular location">
    <subcellularLocation>
        <location evidence="1">Membrane</location>
        <topology evidence="1">Multi-pass membrane protein</topology>
    </subcellularLocation>
</comment>
<dbReference type="Pfam" id="PF20684">
    <property type="entry name" value="Fung_rhodopsin"/>
    <property type="match status" value="1"/>
</dbReference>
<feature type="transmembrane region" description="Helical" evidence="6">
    <location>
        <begin position="170"/>
        <end position="192"/>
    </location>
</feature>